<name>A0A7R9GTM9_TIMCR</name>
<sequence length="164" mass="18584">MTFDDDPLNVFPYLDVLGPVLQISVESRPRQLSLPGAWQHLILFTRPVIEMSSSKPSYFWHITDIHYDVHYSTGGNTRKNCWRTENGINVQKPVGKFGDYNCDSPWALVESAAKAMRTKHGDNIEFVLWTGPRSLTTWAKTSTSPDVTCWLLGVHGPKTAMPEY</sequence>
<evidence type="ECO:0000256" key="2">
    <source>
        <dbReference type="ARBA" id="ARBA00023180"/>
    </source>
</evidence>
<evidence type="ECO:0000256" key="1">
    <source>
        <dbReference type="ARBA" id="ARBA00022801"/>
    </source>
</evidence>
<accession>A0A7R9GTM9</accession>
<evidence type="ECO:0000313" key="3">
    <source>
        <dbReference type="EMBL" id="CAD7395751.1"/>
    </source>
</evidence>
<gene>
    <name evidence="3" type="ORF">TCEB3V08_LOCUS3302</name>
</gene>
<dbReference type="AlphaFoldDB" id="A0A7R9GTM9"/>
<reference evidence="3" key="1">
    <citation type="submission" date="2020-11" db="EMBL/GenBank/DDBJ databases">
        <authorList>
            <person name="Tran Van P."/>
        </authorList>
    </citation>
    <scope>NUCLEOTIDE SEQUENCE</scope>
</reference>
<organism evidence="3">
    <name type="scientific">Timema cristinae</name>
    <name type="common">Walking stick</name>
    <dbReference type="NCBI Taxonomy" id="61476"/>
    <lineage>
        <taxon>Eukaryota</taxon>
        <taxon>Metazoa</taxon>
        <taxon>Ecdysozoa</taxon>
        <taxon>Arthropoda</taxon>
        <taxon>Hexapoda</taxon>
        <taxon>Insecta</taxon>
        <taxon>Pterygota</taxon>
        <taxon>Neoptera</taxon>
        <taxon>Polyneoptera</taxon>
        <taxon>Phasmatodea</taxon>
        <taxon>Timematodea</taxon>
        <taxon>Timematoidea</taxon>
        <taxon>Timematidae</taxon>
        <taxon>Timema</taxon>
    </lineage>
</organism>
<keyword evidence="1" id="KW-0378">Hydrolase</keyword>
<dbReference type="PANTHER" id="PTHR10340">
    <property type="entry name" value="SPHINGOMYELIN PHOSPHODIESTERASE"/>
    <property type="match status" value="1"/>
</dbReference>
<dbReference type="PANTHER" id="PTHR10340:SF57">
    <property type="entry name" value="METALLOPHOS DOMAIN-CONTAINING PROTEIN"/>
    <property type="match status" value="1"/>
</dbReference>
<keyword evidence="2" id="KW-0325">Glycoprotein</keyword>
<dbReference type="GO" id="GO:0005615">
    <property type="term" value="C:extracellular space"/>
    <property type="evidence" value="ECO:0007669"/>
    <property type="project" value="TreeGrafter"/>
</dbReference>
<dbReference type="InterPro" id="IPR029052">
    <property type="entry name" value="Metallo-depent_PP-like"/>
</dbReference>
<dbReference type="GO" id="GO:0008081">
    <property type="term" value="F:phosphoric diester hydrolase activity"/>
    <property type="evidence" value="ECO:0007669"/>
    <property type="project" value="TreeGrafter"/>
</dbReference>
<dbReference type="SUPFAM" id="SSF56300">
    <property type="entry name" value="Metallo-dependent phosphatases"/>
    <property type="match status" value="1"/>
</dbReference>
<dbReference type="EMBL" id="OC317256">
    <property type="protein sequence ID" value="CAD7395751.1"/>
    <property type="molecule type" value="Genomic_DNA"/>
</dbReference>
<protein>
    <submittedName>
        <fullName evidence="3">Uncharacterized protein</fullName>
    </submittedName>
</protein>
<proteinExistence type="predicted"/>